<dbReference type="OrthoDB" id="9814308at2"/>
<accession>A0A1E7JXU8</accession>
<comment type="caution">
    <text evidence="4">The sequence shown here is derived from an EMBL/GenBank/DDBJ whole genome shotgun (WGS) entry which is preliminary data.</text>
</comment>
<reference evidence="4 5" key="1">
    <citation type="journal article" date="2016" name="Front. Microbiol.">
        <title>Comparative Genomics Analysis of Streptomyces Species Reveals Their Adaptation to the Marine Environment and Their Diversity at the Genomic Level.</title>
        <authorList>
            <person name="Tian X."/>
            <person name="Zhang Z."/>
            <person name="Yang T."/>
            <person name="Chen M."/>
            <person name="Li J."/>
            <person name="Chen F."/>
            <person name="Yang J."/>
            <person name="Li W."/>
            <person name="Zhang B."/>
            <person name="Zhang Z."/>
            <person name="Wu J."/>
            <person name="Zhang C."/>
            <person name="Long L."/>
            <person name="Xiao J."/>
        </authorList>
    </citation>
    <scope>NUCLEOTIDE SEQUENCE [LARGE SCALE GENOMIC DNA]</scope>
    <source>
        <strain evidence="4 5">SCSIO 02100</strain>
    </source>
</reference>
<protein>
    <submittedName>
        <fullName evidence="4">NUDIX hydrolase</fullName>
    </submittedName>
</protein>
<keyword evidence="2 4" id="KW-0378">Hydrolase</keyword>
<evidence type="ECO:0000256" key="2">
    <source>
        <dbReference type="ARBA" id="ARBA00022801"/>
    </source>
</evidence>
<sequence length="160" mass="17547">MATPEFIRTLRETAGHQLLYLPGVSAVVFDDDGRVLLGRRSDNGRWSIIGGIPEPGEQPADAVLREIHEETAVRSVPERIVLVEAIAKPVTYPNGDQCQFMDVCFRCRAVGGEARVNDEESLDVGWFDVDALPPMEEFVVQRIKLAMDDGPTCFAGMSGA</sequence>
<proteinExistence type="predicted"/>
<dbReference type="Proteomes" id="UP000176101">
    <property type="component" value="Unassembled WGS sequence"/>
</dbReference>
<dbReference type="STRING" id="1075402.AN216_20190"/>
<dbReference type="Pfam" id="PF00293">
    <property type="entry name" value="NUDIX"/>
    <property type="match status" value="1"/>
</dbReference>
<evidence type="ECO:0000259" key="3">
    <source>
        <dbReference type="PROSITE" id="PS51462"/>
    </source>
</evidence>
<dbReference type="PANTHER" id="PTHR43046">
    <property type="entry name" value="GDP-MANNOSE MANNOSYL HYDROLASE"/>
    <property type="match status" value="1"/>
</dbReference>
<evidence type="ECO:0000313" key="5">
    <source>
        <dbReference type="Proteomes" id="UP000176101"/>
    </source>
</evidence>
<dbReference type="SUPFAM" id="SSF55811">
    <property type="entry name" value="Nudix"/>
    <property type="match status" value="1"/>
</dbReference>
<keyword evidence="5" id="KW-1185">Reference proteome</keyword>
<name>A0A1E7JXU8_9ACTN</name>
<dbReference type="AlphaFoldDB" id="A0A1E7JXU8"/>
<gene>
    <name evidence="4" type="ORF">AN216_20190</name>
</gene>
<dbReference type="PROSITE" id="PS51462">
    <property type="entry name" value="NUDIX"/>
    <property type="match status" value="1"/>
</dbReference>
<evidence type="ECO:0000313" key="4">
    <source>
        <dbReference type="EMBL" id="OEU96491.1"/>
    </source>
</evidence>
<comment type="cofactor">
    <cofactor evidence="1">
        <name>Mg(2+)</name>
        <dbReference type="ChEBI" id="CHEBI:18420"/>
    </cofactor>
</comment>
<dbReference type="RefSeq" id="WP_070198112.1">
    <property type="nucleotide sequence ID" value="NZ_LJGU01000138.1"/>
</dbReference>
<evidence type="ECO:0000256" key="1">
    <source>
        <dbReference type="ARBA" id="ARBA00001946"/>
    </source>
</evidence>
<organism evidence="4 5">
    <name type="scientific">Streptomyces oceani</name>
    <dbReference type="NCBI Taxonomy" id="1075402"/>
    <lineage>
        <taxon>Bacteria</taxon>
        <taxon>Bacillati</taxon>
        <taxon>Actinomycetota</taxon>
        <taxon>Actinomycetes</taxon>
        <taxon>Kitasatosporales</taxon>
        <taxon>Streptomycetaceae</taxon>
        <taxon>Streptomyces</taxon>
    </lineage>
</organism>
<feature type="domain" description="Nudix hydrolase" evidence="3">
    <location>
        <begin position="19"/>
        <end position="148"/>
    </location>
</feature>
<dbReference type="PATRIC" id="fig|1075402.3.peg.1522"/>
<dbReference type="InterPro" id="IPR015797">
    <property type="entry name" value="NUDIX_hydrolase-like_dom_sf"/>
</dbReference>
<dbReference type="EMBL" id="LJGU01000138">
    <property type="protein sequence ID" value="OEU96491.1"/>
    <property type="molecule type" value="Genomic_DNA"/>
</dbReference>
<dbReference type="Gene3D" id="3.90.79.10">
    <property type="entry name" value="Nucleoside Triphosphate Pyrophosphohydrolase"/>
    <property type="match status" value="1"/>
</dbReference>
<dbReference type="CDD" id="cd18879">
    <property type="entry name" value="NUDIX_Hydrolase"/>
    <property type="match status" value="1"/>
</dbReference>
<dbReference type="PANTHER" id="PTHR43046:SF16">
    <property type="entry name" value="ADP-RIBOSE PYROPHOSPHATASE YJHB-RELATED"/>
    <property type="match status" value="1"/>
</dbReference>
<dbReference type="GO" id="GO:0016787">
    <property type="term" value="F:hydrolase activity"/>
    <property type="evidence" value="ECO:0007669"/>
    <property type="project" value="UniProtKB-KW"/>
</dbReference>
<dbReference type="InterPro" id="IPR000086">
    <property type="entry name" value="NUDIX_hydrolase_dom"/>
</dbReference>